<evidence type="ECO:0000259" key="1">
    <source>
        <dbReference type="Pfam" id="PF26354"/>
    </source>
</evidence>
<gene>
    <name evidence="2" type="ORF">SAMN07250955_11775</name>
</gene>
<evidence type="ECO:0000313" key="3">
    <source>
        <dbReference type="Proteomes" id="UP000197065"/>
    </source>
</evidence>
<sequence length="117" mass="13669">MAYRIDPKTDRQFVEEFRRNPVGRHSPGLMRVLNTLRHDPTGSQIVLFCRKPFAEWQIAHMPADRAEPLVFEDSPVFTDRDEAEWEVFRRRWRAATGQDINLPLRGHGLPLDDDETG</sequence>
<protein>
    <recommendedName>
        <fullName evidence="1">N,N-dimethylformamidase alpha subunit domain-containing protein</fullName>
    </recommendedName>
</protein>
<dbReference type="EMBL" id="FYEH01000017">
    <property type="protein sequence ID" value="SNB78012.1"/>
    <property type="molecule type" value="Genomic_DNA"/>
</dbReference>
<keyword evidence="3" id="KW-1185">Reference proteome</keyword>
<dbReference type="RefSeq" id="WP_088562818.1">
    <property type="nucleotide sequence ID" value="NZ_FYEH01000017.1"/>
</dbReference>
<accession>A0A212RZ61</accession>
<dbReference type="OrthoDB" id="7068805at2"/>
<reference evidence="2 3" key="1">
    <citation type="submission" date="2017-06" db="EMBL/GenBank/DDBJ databases">
        <authorList>
            <person name="Kim H.J."/>
            <person name="Triplett B.A."/>
        </authorList>
    </citation>
    <scope>NUCLEOTIDE SEQUENCE [LARGE SCALE GENOMIC DNA]</scope>
    <source>
        <strain evidence="2 3">B29T1</strain>
    </source>
</reference>
<evidence type="ECO:0000313" key="2">
    <source>
        <dbReference type="EMBL" id="SNB78012.1"/>
    </source>
</evidence>
<dbReference type="Pfam" id="PF26354">
    <property type="entry name" value="DMF_alpha"/>
    <property type="match status" value="1"/>
</dbReference>
<dbReference type="AlphaFoldDB" id="A0A212RZ61"/>
<proteinExistence type="predicted"/>
<dbReference type="InterPro" id="IPR058713">
    <property type="entry name" value="DMF_alpha_dom"/>
</dbReference>
<name>A0A212RZ61_9PROT</name>
<dbReference type="Proteomes" id="UP000197065">
    <property type="component" value="Unassembled WGS sequence"/>
</dbReference>
<feature type="domain" description="N,N-dimethylformamidase alpha subunit" evidence="1">
    <location>
        <begin position="4"/>
        <end position="95"/>
    </location>
</feature>
<organism evidence="2 3">
    <name type="scientific">Arboricoccus pini</name>
    <dbReference type="NCBI Taxonomy" id="1963835"/>
    <lineage>
        <taxon>Bacteria</taxon>
        <taxon>Pseudomonadati</taxon>
        <taxon>Pseudomonadota</taxon>
        <taxon>Alphaproteobacteria</taxon>
        <taxon>Geminicoccales</taxon>
        <taxon>Geminicoccaceae</taxon>
        <taxon>Arboricoccus</taxon>
    </lineage>
</organism>